<keyword evidence="4" id="KW-1185">Reference proteome</keyword>
<dbReference type="Gene3D" id="3.40.250.10">
    <property type="entry name" value="Rhodanese-like domain"/>
    <property type="match status" value="1"/>
</dbReference>
<dbReference type="SUPFAM" id="SSF52821">
    <property type="entry name" value="Rhodanese/Cell cycle control phosphatase"/>
    <property type="match status" value="1"/>
</dbReference>
<proteinExistence type="inferred from homology"/>
<comment type="catalytic activity">
    <reaction evidence="1">
        <text>uridine(34) in tRNA + AH2 + O2 = 5-hydroxyuridine(34) in tRNA + A + H2O</text>
        <dbReference type="Rhea" id="RHEA:64224"/>
        <dbReference type="Rhea" id="RHEA-COMP:11727"/>
        <dbReference type="Rhea" id="RHEA-COMP:13381"/>
        <dbReference type="ChEBI" id="CHEBI:13193"/>
        <dbReference type="ChEBI" id="CHEBI:15377"/>
        <dbReference type="ChEBI" id="CHEBI:15379"/>
        <dbReference type="ChEBI" id="CHEBI:17499"/>
        <dbReference type="ChEBI" id="CHEBI:65315"/>
        <dbReference type="ChEBI" id="CHEBI:136877"/>
    </reaction>
</comment>
<dbReference type="EMBL" id="JAZAQF010000042">
    <property type="protein sequence ID" value="MFG3817416.1"/>
    <property type="molecule type" value="Genomic_DNA"/>
</dbReference>
<dbReference type="PANTHER" id="PTHR43268:SF3">
    <property type="entry name" value="RHODANESE-LIKE DOMAIN-CONTAINING PROTEIN 7-RELATED"/>
    <property type="match status" value="1"/>
</dbReference>
<feature type="domain" description="Rhodanese" evidence="2">
    <location>
        <begin position="121"/>
        <end position="215"/>
    </location>
</feature>
<comment type="similarity">
    <text evidence="1">Belongs to the TrhO family.</text>
</comment>
<name>A0ABW7C8Q8_9CYAN</name>
<dbReference type="Proteomes" id="UP001604335">
    <property type="component" value="Unassembled WGS sequence"/>
</dbReference>
<comment type="caution">
    <text evidence="3">The sequence shown here is derived from an EMBL/GenBank/DDBJ whole genome shotgun (WGS) entry which is preliminary data.</text>
</comment>
<dbReference type="PROSITE" id="PS50206">
    <property type="entry name" value="RHODANESE_3"/>
    <property type="match status" value="1"/>
</dbReference>
<dbReference type="SMART" id="SM00450">
    <property type="entry name" value="RHOD"/>
    <property type="match status" value="1"/>
</dbReference>
<comment type="function">
    <text evidence="1">Catalyzes oxygen-dependent 5-hydroxyuridine (ho5U) modification at position 34 in tRNAs.</text>
</comment>
<dbReference type="InterPro" id="IPR040503">
    <property type="entry name" value="TRHO_N"/>
</dbReference>
<dbReference type="HAMAP" id="MF_00469">
    <property type="entry name" value="TrhO"/>
    <property type="match status" value="1"/>
</dbReference>
<dbReference type="PANTHER" id="PTHR43268">
    <property type="entry name" value="THIOSULFATE SULFURTRANSFERASE/RHODANESE-LIKE DOMAIN-CONTAINING PROTEIN 2"/>
    <property type="match status" value="1"/>
</dbReference>
<dbReference type="Gene3D" id="3.30.70.100">
    <property type="match status" value="1"/>
</dbReference>
<keyword evidence="1" id="KW-0819">tRNA processing</keyword>
<dbReference type="RefSeq" id="WP_393011723.1">
    <property type="nucleotide sequence ID" value="NZ_JAZAQF010000042.1"/>
</dbReference>
<dbReference type="CDD" id="cd01518">
    <property type="entry name" value="RHOD_YceA"/>
    <property type="match status" value="1"/>
</dbReference>
<dbReference type="EC" id="1.14.-.-" evidence="1"/>
<gene>
    <name evidence="1" type="primary">trhO</name>
    <name evidence="3" type="ORF">VPK24_07175</name>
</gene>
<dbReference type="Pfam" id="PF17773">
    <property type="entry name" value="UPF0176_N"/>
    <property type="match status" value="1"/>
</dbReference>
<evidence type="ECO:0000259" key="2">
    <source>
        <dbReference type="PROSITE" id="PS50206"/>
    </source>
</evidence>
<dbReference type="Pfam" id="PF00581">
    <property type="entry name" value="Rhodanese"/>
    <property type="match status" value="1"/>
</dbReference>
<reference evidence="4" key="1">
    <citation type="journal article" date="2024" name="Algal Res.">
        <title>Biochemical, toxicological and genomic investigation of a high-biomass producing Limnothrix strain isolated from Italian shallow drinking water reservoir.</title>
        <authorList>
            <person name="Simonazzi M."/>
            <person name="Shishido T.K."/>
            <person name="Delbaje E."/>
            <person name="Wahlsten M."/>
            <person name="Fewer D.P."/>
            <person name="Sivonen K."/>
            <person name="Pezzolesi L."/>
            <person name="Pistocchi R."/>
        </authorList>
    </citation>
    <scope>NUCLEOTIDE SEQUENCE [LARGE SCALE GENOMIC DNA]</scope>
    <source>
        <strain evidence="4">LRLZ20PSL1</strain>
    </source>
</reference>
<sequence>MTVVVAALYQFVAVDDWADWRSQWLDRAGALGIRGTLLLAQEGINGTIAGTREAIDQMLVALRSHPALTDLSARESIAPAMPFQRLKIKLKREIVTFNQPVAPTERTGTRVAPTEWNALIADPEVKLIDTRNQFEVAIGSFQRAIDPETQTFTEFPDAVERLLDPQRDRKVAMFCTGGIRCEKASAYLLAQGFEQVYQLEGGILNYLATVDPAESAWQGECFVFDERVALQHGLQPGTYQMCRACGRPVDRDLDTCPHCQSSLGDAS</sequence>
<evidence type="ECO:0000313" key="3">
    <source>
        <dbReference type="EMBL" id="MFG3817416.1"/>
    </source>
</evidence>
<evidence type="ECO:0000256" key="1">
    <source>
        <dbReference type="HAMAP-Rule" id="MF_00469"/>
    </source>
</evidence>
<organism evidence="3 4">
    <name type="scientific">Limnothrix redekei LRLZ20PSL1</name>
    <dbReference type="NCBI Taxonomy" id="3112953"/>
    <lineage>
        <taxon>Bacteria</taxon>
        <taxon>Bacillati</taxon>
        <taxon>Cyanobacteriota</taxon>
        <taxon>Cyanophyceae</taxon>
        <taxon>Pseudanabaenales</taxon>
        <taxon>Pseudanabaenaceae</taxon>
        <taxon>Limnothrix</taxon>
    </lineage>
</organism>
<keyword evidence="1" id="KW-0560">Oxidoreductase</keyword>
<protein>
    <recommendedName>
        <fullName evidence="1">tRNA uridine(34) hydroxylase</fullName>
        <ecNumber evidence="1">1.14.-.-</ecNumber>
    </recommendedName>
    <alternativeName>
        <fullName evidence="1">tRNA hydroxylation protein O</fullName>
    </alternativeName>
</protein>
<evidence type="ECO:0000313" key="4">
    <source>
        <dbReference type="Proteomes" id="UP001604335"/>
    </source>
</evidence>
<dbReference type="InterPro" id="IPR020936">
    <property type="entry name" value="TrhO"/>
</dbReference>
<dbReference type="NCBIfam" id="NF001136">
    <property type="entry name" value="PRK00142.1-4"/>
    <property type="match status" value="1"/>
</dbReference>
<dbReference type="InterPro" id="IPR036873">
    <property type="entry name" value="Rhodanese-like_dom_sf"/>
</dbReference>
<dbReference type="InterPro" id="IPR001763">
    <property type="entry name" value="Rhodanese-like_dom"/>
</dbReference>
<accession>A0ABW7C8Q8</accession>